<accession>A0A518G838</accession>
<sequence>MSINGGGSIVVDSPLACYTSQKLTSQQTAAATSSPPLSADTGEIAVSTRLTVPPCLDPLLYDAPLSATRLHSSGFRLTSPPQTQ</sequence>
<protein>
    <submittedName>
        <fullName evidence="1">Uncharacterized protein</fullName>
    </submittedName>
</protein>
<dbReference type="AlphaFoldDB" id="A0A518G838"/>
<gene>
    <name evidence="1" type="ORF">Q31a_30720</name>
</gene>
<evidence type="ECO:0000313" key="1">
    <source>
        <dbReference type="EMBL" id="QDV24751.1"/>
    </source>
</evidence>
<evidence type="ECO:0000313" key="2">
    <source>
        <dbReference type="Proteomes" id="UP000318017"/>
    </source>
</evidence>
<reference evidence="1 2" key="1">
    <citation type="submission" date="2019-02" db="EMBL/GenBank/DDBJ databases">
        <title>Deep-cultivation of Planctomycetes and their phenomic and genomic characterization uncovers novel biology.</title>
        <authorList>
            <person name="Wiegand S."/>
            <person name="Jogler M."/>
            <person name="Boedeker C."/>
            <person name="Pinto D."/>
            <person name="Vollmers J."/>
            <person name="Rivas-Marin E."/>
            <person name="Kohn T."/>
            <person name="Peeters S.H."/>
            <person name="Heuer A."/>
            <person name="Rast P."/>
            <person name="Oberbeckmann S."/>
            <person name="Bunk B."/>
            <person name="Jeske O."/>
            <person name="Meyerdierks A."/>
            <person name="Storesund J.E."/>
            <person name="Kallscheuer N."/>
            <person name="Luecker S."/>
            <person name="Lage O.M."/>
            <person name="Pohl T."/>
            <person name="Merkel B.J."/>
            <person name="Hornburger P."/>
            <person name="Mueller R.-W."/>
            <person name="Bruemmer F."/>
            <person name="Labrenz M."/>
            <person name="Spormann A.M."/>
            <person name="Op den Camp H."/>
            <person name="Overmann J."/>
            <person name="Amann R."/>
            <person name="Jetten M.S.M."/>
            <person name="Mascher T."/>
            <person name="Medema M.H."/>
            <person name="Devos D.P."/>
            <person name="Kaster A.-K."/>
            <person name="Ovreas L."/>
            <person name="Rohde M."/>
            <person name="Galperin M.Y."/>
            <person name="Jogler C."/>
        </authorList>
    </citation>
    <scope>NUCLEOTIDE SEQUENCE [LARGE SCALE GENOMIC DNA]</scope>
    <source>
        <strain evidence="1 2">Q31a</strain>
    </source>
</reference>
<dbReference type="Proteomes" id="UP000318017">
    <property type="component" value="Chromosome"/>
</dbReference>
<dbReference type="KEGG" id="ahel:Q31a_30720"/>
<dbReference type="EMBL" id="CP036298">
    <property type="protein sequence ID" value="QDV24751.1"/>
    <property type="molecule type" value="Genomic_DNA"/>
</dbReference>
<name>A0A518G838_9BACT</name>
<keyword evidence="2" id="KW-1185">Reference proteome</keyword>
<organism evidence="1 2">
    <name type="scientific">Aureliella helgolandensis</name>
    <dbReference type="NCBI Taxonomy" id="2527968"/>
    <lineage>
        <taxon>Bacteria</taxon>
        <taxon>Pseudomonadati</taxon>
        <taxon>Planctomycetota</taxon>
        <taxon>Planctomycetia</taxon>
        <taxon>Pirellulales</taxon>
        <taxon>Pirellulaceae</taxon>
        <taxon>Aureliella</taxon>
    </lineage>
</organism>
<proteinExistence type="predicted"/>